<protein>
    <submittedName>
        <fullName evidence="2">Uncharacterized protein</fullName>
    </submittedName>
</protein>
<sequence>MRSPTPRTPAEAPAAKGAGGGDDRVHDSMIEATDPGHAPRPQAPQRQTPGNGCPGSTHGVPHLSSSGVIEGSRDVSGPGGGDGVDERRSLPAAPGGKRWLVGFRFRAATGRLVRHYYLVDGATDAEHARQLAARRVHSVAERGARRDATVDPDWTEIRQMRRDPVGEWHLPGSGGSVPR</sequence>
<name>A0A1H4I8H6_STRMJ</name>
<feature type="compositionally biased region" description="Low complexity" evidence="1">
    <location>
        <begin position="1"/>
        <end position="16"/>
    </location>
</feature>
<dbReference type="EMBL" id="FNST01000001">
    <property type="protein sequence ID" value="SEB30281.1"/>
    <property type="molecule type" value="Genomic_DNA"/>
</dbReference>
<evidence type="ECO:0000313" key="2">
    <source>
        <dbReference type="EMBL" id="SEB30281.1"/>
    </source>
</evidence>
<accession>A0A1H4I8H6</accession>
<dbReference type="Proteomes" id="UP000198609">
    <property type="component" value="Unassembled WGS sequence"/>
</dbReference>
<evidence type="ECO:0000256" key="1">
    <source>
        <dbReference type="SAM" id="MobiDB-lite"/>
    </source>
</evidence>
<proteinExistence type="predicted"/>
<evidence type="ECO:0000313" key="3">
    <source>
        <dbReference type="Proteomes" id="UP000198609"/>
    </source>
</evidence>
<dbReference type="AlphaFoldDB" id="A0A1H4I8H6"/>
<gene>
    <name evidence="2" type="ORF">SAMN04490356_0187</name>
</gene>
<organism evidence="2 3">
    <name type="scientific">Streptomyces melanosporofaciens</name>
    <dbReference type="NCBI Taxonomy" id="67327"/>
    <lineage>
        <taxon>Bacteria</taxon>
        <taxon>Bacillati</taxon>
        <taxon>Actinomycetota</taxon>
        <taxon>Actinomycetes</taxon>
        <taxon>Kitasatosporales</taxon>
        <taxon>Streptomycetaceae</taxon>
        <taxon>Streptomyces</taxon>
        <taxon>Streptomyces violaceusniger group</taxon>
    </lineage>
</organism>
<reference evidence="3" key="1">
    <citation type="submission" date="2016-10" db="EMBL/GenBank/DDBJ databases">
        <authorList>
            <person name="Varghese N."/>
            <person name="Submissions S."/>
        </authorList>
    </citation>
    <scope>NUCLEOTIDE SEQUENCE [LARGE SCALE GENOMIC DNA]</scope>
    <source>
        <strain evidence="3">DSM 40318</strain>
    </source>
</reference>
<keyword evidence="3" id="KW-1185">Reference proteome</keyword>
<feature type="region of interest" description="Disordered" evidence="1">
    <location>
        <begin position="1"/>
        <end position="95"/>
    </location>
</feature>